<organism evidence="1 2">
    <name type="scientific">Allocatelliglobosispora scoriae</name>
    <dbReference type="NCBI Taxonomy" id="643052"/>
    <lineage>
        <taxon>Bacteria</taxon>
        <taxon>Bacillati</taxon>
        <taxon>Actinomycetota</taxon>
        <taxon>Actinomycetes</taxon>
        <taxon>Micromonosporales</taxon>
        <taxon>Micromonosporaceae</taxon>
        <taxon>Allocatelliglobosispora</taxon>
    </lineage>
</organism>
<accession>A0A841BMA1</accession>
<dbReference type="SFLD" id="SFLDS00003">
    <property type="entry name" value="Haloacid_Dehalogenase"/>
    <property type="match status" value="1"/>
</dbReference>
<dbReference type="GO" id="GO:0008967">
    <property type="term" value="F:phosphoglycolate phosphatase activity"/>
    <property type="evidence" value="ECO:0007669"/>
    <property type="project" value="TreeGrafter"/>
</dbReference>
<dbReference type="InterPro" id="IPR023214">
    <property type="entry name" value="HAD_sf"/>
</dbReference>
<comment type="caution">
    <text evidence="1">The sequence shown here is derived from an EMBL/GenBank/DDBJ whole genome shotgun (WGS) entry which is preliminary data.</text>
</comment>
<sequence>MTHDWTTTPRPRLACLDMAGTTVGDDGLVERAASAALAGQGLDPGTAGHAAALDVVRRTMGQSKITVFREIFDGREEAAVAANAAFESAFTEFVAVGEVTALPGTEQALAELREAGLAVVLTTGFARSTQDAILDALGWRDLIDLALVPGEALRGRPFPDLILHAALRLSIDDVRSIVVAGDSVNDIGSGVRAGAAVVAGVLGGAHDADALAAAGATHLIGSVAELPGLLRQE</sequence>
<protein>
    <submittedName>
        <fullName evidence="1">Phosphonatase-like hydrolase</fullName>
    </submittedName>
</protein>
<dbReference type="Pfam" id="PF00702">
    <property type="entry name" value="Hydrolase"/>
    <property type="match status" value="1"/>
</dbReference>
<dbReference type="PANTHER" id="PTHR43434:SF19">
    <property type="entry name" value="PHOSPHONOACETALDEHYDE HYDROLASE"/>
    <property type="match status" value="1"/>
</dbReference>
<dbReference type="InterPro" id="IPR022468">
    <property type="entry name" value="PhnX-like"/>
</dbReference>
<keyword evidence="2" id="KW-1185">Reference proteome</keyword>
<keyword evidence="1" id="KW-0378">Hydrolase</keyword>
<dbReference type="EMBL" id="JACHMN010000002">
    <property type="protein sequence ID" value="MBB5867950.1"/>
    <property type="molecule type" value="Genomic_DNA"/>
</dbReference>
<dbReference type="GO" id="GO:0006281">
    <property type="term" value="P:DNA repair"/>
    <property type="evidence" value="ECO:0007669"/>
    <property type="project" value="TreeGrafter"/>
</dbReference>
<reference evidence="1 2" key="1">
    <citation type="submission" date="2020-08" db="EMBL/GenBank/DDBJ databases">
        <title>Sequencing the genomes of 1000 actinobacteria strains.</title>
        <authorList>
            <person name="Klenk H.-P."/>
        </authorList>
    </citation>
    <scope>NUCLEOTIDE SEQUENCE [LARGE SCALE GENOMIC DNA]</scope>
    <source>
        <strain evidence="1 2">DSM 45362</strain>
    </source>
</reference>
<dbReference type="PANTHER" id="PTHR43434">
    <property type="entry name" value="PHOSPHOGLYCOLATE PHOSPHATASE"/>
    <property type="match status" value="1"/>
</dbReference>
<proteinExistence type="predicted"/>
<dbReference type="AlphaFoldDB" id="A0A841BMA1"/>
<evidence type="ECO:0000313" key="1">
    <source>
        <dbReference type="EMBL" id="MBB5867950.1"/>
    </source>
</evidence>
<dbReference type="SFLD" id="SFLDG01129">
    <property type="entry name" value="C1.5:_HAD__Beta-PGM__Phosphata"/>
    <property type="match status" value="1"/>
</dbReference>
<dbReference type="Gene3D" id="3.40.50.1000">
    <property type="entry name" value="HAD superfamily/HAD-like"/>
    <property type="match status" value="1"/>
</dbReference>
<dbReference type="InterPro" id="IPR036412">
    <property type="entry name" value="HAD-like_sf"/>
</dbReference>
<dbReference type="RefSeq" id="WP_376776194.1">
    <property type="nucleotide sequence ID" value="NZ_JACHMN010000002.1"/>
</dbReference>
<dbReference type="SUPFAM" id="SSF56784">
    <property type="entry name" value="HAD-like"/>
    <property type="match status" value="1"/>
</dbReference>
<evidence type="ECO:0000313" key="2">
    <source>
        <dbReference type="Proteomes" id="UP000587527"/>
    </source>
</evidence>
<dbReference type="NCBIfam" id="TIGR03351">
    <property type="entry name" value="PhnX-like"/>
    <property type="match status" value="1"/>
</dbReference>
<dbReference type="GO" id="GO:0005829">
    <property type="term" value="C:cytosol"/>
    <property type="evidence" value="ECO:0007669"/>
    <property type="project" value="TreeGrafter"/>
</dbReference>
<dbReference type="InterPro" id="IPR050155">
    <property type="entry name" value="HAD-like_hydrolase_sf"/>
</dbReference>
<name>A0A841BMA1_9ACTN</name>
<gene>
    <name evidence="1" type="ORF">F4553_001329</name>
</gene>
<dbReference type="Proteomes" id="UP000587527">
    <property type="component" value="Unassembled WGS sequence"/>
</dbReference>